<evidence type="ECO:0000256" key="4">
    <source>
        <dbReference type="ARBA" id="ARBA00022679"/>
    </source>
</evidence>
<dbReference type="PANTHER" id="PTHR33908:SF11">
    <property type="entry name" value="MEMBRANE PROTEIN"/>
    <property type="match status" value="1"/>
</dbReference>
<protein>
    <recommendedName>
        <fullName evidence="11">Glycosyltransferase RgtA/B/C/D-like domain-containing protein</fullName>
    </recommendedName>
</protein>
<keyword evidence="4" id="KW-0808">Transferase</keyword>
<dbReference type="Proteomes" id="UP000178121">
    <property type="component" value="Unassembled WGS sequence"/>
</dbReference>
<keyword evidence="5 8" id="KW-0812">Transmembrane</keyword>
<comment type="subcellular location">
    <subcellularLocation>
        <location evidence="1">Cell membrane</location>
        <topology evidence="1">Multi-pass membrane protein</topology>
    </subcellularLocation>
</comment>
<organism evidence="9 10">
    <name type="scientific">Candidatus Taylorbacteria bacterium RIFCSPHIGHO2_01_FULL_51_15</name>
    <dbReference type="NCBI Taxonomy" id="1802304"/>
    <lineage>
        <taxon>Bacteria</taxon>
        <taxon>Candidatus Tayloriibacteriota</taxon>
    </lineage>
</organism>
<evidence type="ECO:0000313" key="9">
    <source>
        <dbReference type="EMBL" id="OHA20357.1"/>
    </source>
</evidence>
<feature type="transmembrane region" description="Helical" evidence="8">
    <location>
        <begin position="101"/>
        <end position="118"/>
    </location>
</feature>
<dbReference type="GO" id="GO:0016763">
    <property type="term" value="F:pentosyltransferase activity"/>
    <property type="evidence" value="ECO:0007669"/>
    <property type="project" value="TreeGrafter"/>
</dbReference>
<feature type="transmembrane region" description="Helical" evidence="8">
    <location>
        <begin position="173"/>
        <end position="203"/>
    </location>
</feature>
<sequence>MDDTAPNAQRFNWERVAVSAIVLFALLFSLRGLTSYPAFWFDEALNIQAGRNLSEYGFLNLEVAPGVPYEKPYHLTTGYPVIAPLAALFSMVGFDFAYARLYMIGWLLLFLYSAYLLARAHFGPTMALLSLLLLATFAPVYGNGETVIAEVPAMALFFLGLFSLKKASYRPPFIFLAGLLLGLAAAIKPIYFLIAPALLLSAILKRNELSFRSEWLLWVGFLLPVLLYVFTIIPPSDALEESGSILSFWQSRTAQGHLLENISANVIRMFKESSLLYTLLLSILVSCTIPWRKIMKGEVSRSLLILGTYGMLILLFFLQSIGWNRYLLFFQAIVLLSVPPSLLRLRLHFPALSSFFSERARQLLLCSLIVMQTVHLFFFATIFKGTGADDFSSLLSKAPFGSIYVVNSAEGAAFVPPSRLYHYFDFFESNPPMENRLSNLERERFAHLLFDLDDKNVLPYLSTIERLYERVGEAQGVTLFSLKVAQNL</sequence>
<evidence type="ECO:0000256" key="2">
    <source>
        <dbReference type="ARBA" id="ARBA00022475"/>
    </source>
</evidence>
<evidence type="ECO:0000256" key="5">
    <source>
        <dbReference type="ARBA" id="ARBA00022692"/>
    </source>
</evidence>
<proteinExistence type="predicted"/>
<evidence type="ECO:0000313" key="10">
    <source>
        <dbReference type="Proteomes" id="UP000178121"/>
    </source>
</evidence>
<feature type="transmembrane region" description="Helical" evidence="8">
    <location>
        <begin position="12"/>
        <end position="30"/>
    </location>
</feature>
<evidence type="ECO:0000256" key="3">
    <source>
        <dbReference type="ARBA" id="ARBA00022676"/>
    </source>
</evidence>
<feature type="transmembrane region" description="Helical" evidence="8">
    <location>
        <begin position="363"/>
        <end position="383"/>
    </location>
</feature>
<dbReference type="GO" id="GO:0005886">
    <property type="term" value="C:plasma membrane"/>
    <property type="evidence" value="ECO:0007669"/>
    <property type="project" value="UniProtKB-SubCell"/>
</dbReference>
<name>A0A1G2M8Y6_9BACT</name>
<feature type="transmembrane region" description="Helical" evidence="8">
    <location>
        <begin position="326"/>
        <end position="343"/>
    </location>
</feature>
<gene>
    <name evidence="9" type="ORF">A2849_01105</name>
</gene>
<keyword evidence="7 8" id="KW-0472">Membrane</keyword>
<feature type="transmembrane region" description="Helical" evidence="8">
    <location>
        <begin position="303"/>
        <end position="320"/>
    </location>
</feature>
<dbReference type="AlphaFoldDB" id="A0A1G2M8Y6"/>
<keyword evidence="3" id="KW-0328">Glycosyltransferase</keyword>
<comment type="caution">
    <text evidence="9">The sequence shown here is derived from an EMBL/GenBank/DDBJ whole genome shotgun (WGS) entry which is preliminary data.</text>
</comment>
<evidence type="ECO:0000256" key="1">
    <source>
        <dbReference type="ARBA" id="ARBA00004651"/>
    </source>
</evidence>
<keyword evidence="6 8" id="KW-1133">Transmembrane helix</keyword>
<reference evidence="9 10" key="1">
    <citation type="journal article" date="2016" name="Nat. Commun.">
        <title>Thousands of microbial genomes shed light on interconnected biogeochemical processes in an aquifer system.</title>
        <authorList>
            <person name="Anantharaman K."/>
            <person name="Brown C.T."/>
            <person name="Hug L.A."/>
            <person name="Sharon I."/>
            <person name="Castelle C.J."/>
            <person name="Probst A.J."/>
            <person name="Thomas B.C."/>
            <person name="Singh A."/>
            <person name="Wilkins M.J."/>
            <person name="Karaoz U."/>
            <person name="Brodie E.L."/>
            <person name="Williams K.H."/>
            <person name="Hubbard S.S."/>
            <person name="Banfield J.F."/>
        </authorList>
    </citation>
    <scope>NUCLEOTIDE SEQUENCE [LARGE SCALE GENOMIC DNA]</scope>
</reference>
<evidence type="ECO:0000256" key="6">
    <source>
        <dbReference type="ARBA" id="ARBA00022989"/>
    </source>
</evidence>
<feature type="transmembrane region" description="Helical" evidence="8">
    <location>
        <begin position="215"/>
        <end position="233"/>
    </location>
</feature>
<dbReference type="EMBL" id="MHRI01000030">
    <property type="protein sequence ID" value="OHA20357.1"/>
    <property type="molecule type" value="Genomic_DNA"/>
</dbReference>
<dbReference type="InterPro" id="IPR050297">
    <property type="entry name" value="LipidA_mod_glycosyltrf_83"/>
</dbReference>
<accession>A0A1G2M8Y6</accession>
<keyword evidence="2" id="KW-1003">Cell membrane</keyword>
<evidence type="ECO:0000256" key="8">
    <source>
        <dbReference type="SAM" id="Phobius"/>
    </source>
</evidence>
<dbReference type="PANTHER" id="PTHR33908">
    <property type="entry name" value="MANNOSYLTRANSFERASE YKCB-RELATED"/>
    <property type="match status" value="1"/>
</dbReference>
<feature type="transmembrane region" description="Helical" evidence="8">
    <location>
        <begin position="274"/>
        <end position="291"/>
    </location>
</feature>
<evidence type="ECO:0000256" key="7">
    <source>
        <dbReference type="ARBA" id="ARBA00023136"/>
    </source>
</evidence>
<dbReference type="GO" id="GO:0009103">
    <property type="term" value="P:lipopolysaccharide biosynthetic process"/>
    <property type="evidence" value="ECO:0007669"/>
    <property type="project" value="UniProtKB-ARBA"/>
</dbReference>
<evidence type="ECO:0008006" key="11">
    <source>
        <dbReference type="Google" id="ProtNLM"/>
    </source>
</evidence>